<dbReference type="AlphaFoldDB" id="A0A9N9ECV2"/>
<organism evidence="1 2">
    <name type="scientific">Paraglomus brasilianum</name>
    <dbReference type="NCBI Taxonomy" id="144538"/>
    <lineage>
        <taxon>Eukaryota</taxon>
        <taxon>Fungi</taxon>
        <taxon>Fungi incertae sedis</taxon>
        <taxon>Mucoromycota</taxon>
        <taxon>Glomeromycotina</taxon>
        <taxon>Glomeromycetes</taxon>
        <taxon>Paraglomerales</taxon>
        <taxon>Paraglomeraceae</taxon>
        <taxon>Paraglomus</taxon>
    </lineage>
</organism>
<proteinExistence type="predicted"/>
<accession>A0A9N9ECV2</accession>
<dbReference type="EMBL" id="CAJVPI010004343">
    <property type="protein sequence ID" value="CAG8666940.1"/>
    <property type="molecule type" value="Genomic_DNA"/>
</dbReference>
<dbReference type="Proteomes" id="UP000789739">
    <property type="component" value="Unassembled WGS sequence"/>
</dbReference>
<protein>
    <submittedName>
        <fullName evidence="1">1917_t:CDS:1</fullName>
    </submittedName>
</protein>
<keyword evidence="2" id="KW-1185">Reference proteome</keyword>
<comment type="caution">
    <text evidence="1">The sequence shown here is derived from an EMBL/GenBank/DDBJ whole genome shotgun (WGS) entry which is preliminary data.</text>
</comment>
<sequence length="92" mass="10623">MELASKRIQMSGENIDSYRAALEKIWQEFKQTSPADLNAAVQTAKIHYRAIREEMQPSSSVEINKAMAGEIKQLKERLDSFERKPRTPFQPQ</sequence>
<name>A0A9N9ECV2_9GLOM</name>
<evidence type="ECO:0000313" key="2">
    <source>
        <dbReference type="Proteomes" id="UP000789739"/>
    </source>
</evidence>
<gene>
    <name evidence="1" type="ORF">PBRASI_LOCUS11096</name>
</gene>
<reference evidence="1" key="1">
    <citation type="submission" date="2021-06" db="EMBL/GenBank/DDBJ databases">
        <authorList>
            <person name="Kallberg Y."/>
            <person name="Tangrot J."/>
            <person name="Rosling A."/>
        </authorList>
    </citation>
    <scope>NUCLEOTIDE SEQUENCE</scope>
    <source>
        <strain evidence="1">BR232B</strain>
    </source>
</reference>
<evidence type="ECO:0000313" key="1">
    <source>
        <dbReference type="EMBL" id="CAG8666940.1"/>
    </source>
</evidence>